<dbReference type="WBParaSite" id="JU765_v2.g11796.t1">
    <property type="protein sequence ID" value="JU765_v2.g11796.t1"/>
    <property type="gene ID" value="JU765_v2.g11796"/>
</dbReference>
<organism evidence="1 2">
    <name type="scientific">Panagrolaimus sp. JU765</name>
    <dbReference type="NCBI Taxonomy" id="591449"/>
    <lineage>
        <taxon>Eukaryota</taxon>
        <taxon>Metazoa</taxon>
        <taxon>Ecdysozoa</taxon>
        <taxon>Nematoda</taxon>
        <taxon>Chromadorea</taxon>
        <taxon>Rhabditida</taxon>
        <taxon>Tylenchina</taxon>
        <taxon>Panagrolaimomorpha</taxon>
        <taxon>Panagrolaimoidea</taxon>
        <taxon>Panagrolaimidae</taxon>
        <taxon>Panagrolaimus</taxon>
    </lineage>
</organism>
<sequence length="312" mass="35742">MPTLTIKSLVNLIGTGTKSVDRVILKGSTKLRSKSSKVSSTSLNKKTQNCKECVPLPDNVWNLICDNLSPFDQLKLRRVNKQLNSVVEKRLQSQIYLDIVKCELEEIVPDSKKDDGEFYRHHRRNLLLNMSERSMALVVDDRWTARDAYCLFGAIQFLGKYARCVTMDSPIIELLIVGLSSLKLSRWHTFECYIQAVGPIVADELHMKTNKSISNNSKTVLFPRAKEITIRVLISDLGYLSRVPDYGVPCCSITDFNILEMLRVNIIDNSVQCRNELGPNSKYVKRPHKHLTLFKNWAQATELREKYVQQYS</sequence>
<protein>
    <submittedName>
        <fullName evidence="2">F-box domain-containing protein</fullName>
    </submittedName>
</protein>
<accession>A0AC34Q0P9</accession>
<dbReference type="Proteomes" id="UP000887576">
    <property type="component" value="Unplaced"/>
</dbReference>
<evidence type="ECO:0000313" key="1">
    <source>
        <dbReference type="Proteomes" id="UP000887576"/>
    </source>
</evidence>
<name>A0AC34Q0P9_9BILA</name>
<evidence type="ECO:0000313" key="2">
    <source>
        <dbReference type="WBParaSite" id="JU765_v2.g11796.t1"/>
    </source>
</evidence>
<proteinExistence type="predicted"/>
<reference evidence="2" key="1">
    <citation type="submission" date="2022-11" db="UniProtKB">
        <authorList>
            <consortium name="WormBaseParasite"/>
        </authorList>
    </citation>
    <scope>IDENTIFICATION</scope>
</reference>